<dbReference type="SUPFAM" id="SSF48452">
    <property type="entry name" value="TPR-like"/>
    <property type="match status" value="1"/>
</dbReference>
<organism evidence="4 5">
    <name type="scientific">Streptomyces hoynatensis</name>
    <dbReference type="NCBI Taxonomy" id="1141874"/>
    <lineage>
        <taxon>Bacteria</taxon>
        <taxon>Bacillati</taxon>
        <taxon>Actinomycetota</taxon>
        <taxon>Actinomycetes</taxon>
        <taxon>Kitasatosporales</taxon>
        <taxon>Streptomycetaceae</taxon>
        <taxon>Streptomyces</taxon>
    </lineage>
</organism>
<dbReference type="AlphaFoldDB" id="A0A3A9ZF95"/>
<dbReference type="Gene3D" id="1.25.40.10">
    <property type="entry name" value="Tetratricopeptide repeat domain"/>
    <property type="match status" value="1"/>
</dbReference>
<dbReference type="EMBL" id="RBAL01000001">
    <property type="protein sequence ID" value="RKN47018.1"/>
    <property type="molecule type" value="Genomic_DNA"/>
</dbReference>
<sequence length="265" mass="29309">MTRSVHLDVQKPRPTPAQGDRLGSHQPMRLCLLDGFSIDAWAPYPSPASPWRIVAYLALHGPTARQRLAGILWPEATQENAQGSLRSGLWRLQLKRPGIIDAQRGTLALPRNVTTDVGDLSRTAHGVLETGSFGNEDLARLLRTNLLLPEWQDEWITPERERLRQLHLHALESLADRLVDAGELALAHQVSLAELSADPLCEAPHRHLIRLHLLQGNLAAARQQYRSYAELLTRELGVAPNPSVRALFGAAGSDHTQSTPRGKAR</sequence>
<proteinExistence type="predicted"/>
<dbReference type="OrthoDB" id="5509004at2"/>
<dbReference type="InterPro" id="IPR011990">
    <property type="entry name" value="TPR-like_helical_dom_sf"/>
</dbReference>
<evidence type="ECO:0000256" key="2">
    <source>
        <dbReference type="SAM" id="MobiDB-lite"/>
    </source>
</evidence>
<evidence type="ECO:0000313" key="4">
    <source>
        <dbReference type="EMBL" id="RKN47018.1"/>
    </source>
</evidence>
<evidence type="ECO:0000259" key="3">
    <source>
        <dbReference type="SMART" id="SM01043"/>
    </source>
</evidence>
<gene>
    <name evidence="4" type="ORF">D7294_02200</name>
</gene>
<dbReference type="Pfam" id="PF03704">
    <property type="entry name" value="BTAD"/>
    <property type="match status" value="1"/>
</dbReference>
<dbReference type="InterPro" id="IPR051677">
    <property type="entry name" value="AfsR-DnrI-RedD_regulator"/>
</dbReference>
<reference evidence="4 5" key="1">
    <citation type="journal article" date="2014" name="Int. J. Syst. Evol. Microbiol.">
        <title>Streptomyces hoynatensis sp. nov., isolated from deep marine sediment.</title>
        <authorList>
            <person name="Veyisoglu A."/>
            <person name="Sahin N."/>
        </authorList>
    </citation>
    <scope>NUCLEOTIDE SEQUENCE [LARGE SCALE GENOMIC DNA]</scope>
    <source>
        <strain evidence="4 5">KCTC 29097</strain>
    </source>
</reference>
<dbReference type="InterPro" id="IPR005158">
    <property type="entry name" value="BTAD"/>
</dbReference>
<accession>A0A3A9ZF95</accession>
<dbReference type="GO" id="GO:0000160">
    <property type="term" value="P:phosphorelay signal transduction system"/>
    <property type="evidence" value="ECO:0007669"/>
    <property type="project" value="UniProtKB-KW"/>
</dbReference>
<dbReference type="SMART" id="SM01043">
    <property type="entry name" value="BTAD"/>
    <property type="match status" value="1"/>
</dbReference>
<protein>
    <submittedName>
        <fullName evidence="4">SARP family transcriptional regulator</fullName>
    </submittedName>
</protein>
<feature type="region of interest" description="Disordered" evidence="2">
    <location>
        <begin position="1"/>
        <end position="24"/>
    </location>
</feature>
<comment type="caution">
    <text evidence="4">The sequence shown here is derived from an EMBL/GenBank/DDBJ whole genome shotgun (WGS) entry which is preliminary data.</text>
</comment>
<evidence type="ECO:0000313" key="5">
    <source>
        <dbReference type="Proteomes" id="UP000272474"/>
    </source>
</evidence>
<evidence type="ECO:0000256" key="1">
    <source>
        <dbReference type="ARBA" id="ARBA00023012"/>
    </source>
</evidence>
<feature type="domain" description="Bacterial transcriptional activator" evidence="3">
    <location>
        <begin position="115"/>
        <end position="252"/>
    </location>
</feature>
<keyword evidence="5" id="KW-1185">Reference proteome</keyword>
<name>A0A3A9ZF95_9ACTN</name>
<dbReference type="RefSeq" id="WP_120674768.1">
    <property type="nucleotide sequence ID" value="NZ_RBAL01000001.1"/>
</dbReference>
<dbReference type="Proteomes" id="UP000272474">
    <property type="component" value="Unassembled WGS sequence"/>
</dbReference>
<dbReference type="PANTHER" id="PTHR35807">
    <property type="entry name" value="TRANSCRIPTIONAL REGULATOR REDD-RELATED"/>
    <property type="match status" value="1"/>
</dbReference>
<feature type="compositionally biased region" description="Basic and acidic residues" evidence="2">
    <location>
        <begin position="1"/>
        <end position="11"/>
    </location>
</feature>
<keyword evidence="1" id="KW-0902">Two-component regulatory system</keyword>